<reference evidence="3 4" key="1">
    <citation type="journal article" date="2020" name="Mol. Plant">
        <title>The Chromosome-Based Rubber Tree Genome Provides New Insights into Spurge Genome Evolution and Rubber Biosynthesis.</title>
        <authorList>
            <person name="Liu J."/>
            <person name="Shi C."/>
            <person name="Shi C.C."/>
            <person name="Li W."/>
            <person name="Zhang Q.J."/>
            <person name="Zhang Y."/>
            <person name="Li K."/>
            <person name="Lu H.F."/>
            <person name="Shi C."/>
            <person name="Zhu S.T."/>
            <person name="Xiao Z.Y."/>
            <person name="Nan H."/>
            <person name="Yue Y."/>
            <person name="Zhu X.G."/>
            <person name="Wu Y."/>
            <person name="Hong X.N."/>
            <person name="Fan G.Y."/>
            <person name="Tong Y."/>
            <person name="Zhang D."/>
            <person name="Mao C.L."/>
            <person name="Liu Y.L."/>
            <person name="Hao S.J."/>
            <person name="Liu W.Q."/>
            <person name="Lv M.Q."/>
            <person name="Zhang H.B."/>
            <person name="Liu Y."/>
            <person name="Hu-Tang G.R."/>
            <person name="Wang J.P."/>
            <person name="Wang J.H."/>
            <person name="Sun Y.H."/>
            <person name="Ni S.B."/>
            <person name="Chen W.B."/>
            <person name="Zhang X.C."/>
            <person name="Jiao Y.N."/>
            <person name="Eichler E.E."/>
            <person name="Li G.H."/>
            <person name="Liu X."/>
            <person name="Gao L.Z."/>
        </authorList>
    </citation>
    <scope>NUCLEOTIDE SEQUENCE [LARGE SCALE GENOMIC DNA]</scope>
    <source>
        <strain evidence="4">cv. GT1</strain>
        <tissue evidence="3">Leaf</tissue>
    </source>
</reference>
<proteinExistence type="predicted"/>
<dbReference type="GO" id="GO:0000287">
    <property type="term" value="F:magnesium ion binding"/>
    <property type="evidence" value="ECO:0007669"/>
    <property type="project" value="InterPro"/>
</dbReference>
<keyword evidence="4" id="KW-1185">Reference proteome</keyword>
<dbReference type="InterPro" id="IPR050148">
    <property type="entry name" value="Terpene_synthase-like"/>
</dbReference>
<gene>
    <name evidence="3" type="ORF">GH714_015308</name>
</gene>
<comment type="caution">
    <text evidence="3">The sequence shown here is derived from an EMBL/GenBank/DDBJ whole genome shotgun (WGS) entry which is preliminary data.</text>
</comment>
<dbReference type="AlphaFoldDB" id="A0A6A6KP60"/>
<dbReference type="GO" id="GO:0010333">
    <property type="term" value="F:terpene synthase activity"/>
    <property type="evidence" value="ECO:0007669"/>
    <property type="project" value="InterPro"/>
</dbReference>
<dbReference type="PANTHER" id="PTHR31225:SF113">
    <property type="entry name" value="TERPENE SYNTHASE 3-RELATED"/>
    <property type="match status" value="1"/>
</dbReference>
<dbReference type="InterPro" id="IPR005630">
    <property type="entry name" value="Terpene_synthase_metal-bd"/>
</dbReference>
<sequence length="108" mass="12317">MKDQLPDYMKFEQERGHVASAVECHIKQHGVSQQQTYDESNKIVINLLKDLNEELLKETANIPKPILMCILNITRVIDVVYKDEDGYTNSKTSVKDILVAFLVNPTVV</sequence>
<evidence type="ECO:0000259" key="2">
    <source>
        <dbReference type="Pfam" id="PF03936"/>
    </source>
</evidence>
<evidence type="ECO:0000313" key="4">
    <source>
        <dbReference type="Proteomes" id="UP000467840"/>
    </source>
</evidence>
<protein>
    <recommendedName>
        <fullName evidence="2">Terpene synthase metal-binding domain-containing protein</fullName>
    </recommendedName>
</protein>
<organism evidence="3 4">
    <name type="scientific">Hevea brasiliensis</name>
    <name type="common">Para rubber tree</name>
    <name type="synonym">Siphonia brasiliensis</name>
    <dbReference type="NCBI Taxonomy" id="3981"/>
    <lineage>
        <taxon>Eukaryota</taxon>
        <taxon>Viridiplantae</taxon>
        <taxon>Streptophyta</taxon>
        <taxon>Embryophyta</taxon>
        <taxon>Tracheophyta</taxon>
        <taxon>Spermatophyta</taxon>
        <taxon>Magnoliopsida</taxon>
        <taxon>eudicotyledons</taxon>
        <taxon>Gunneridae</taxon>
        <taxon>Pentapetalae</taxon>
        <taxon>rosids</taxon>
        <taxon>fabids</taxon>
        <taxon>Malpighiales</taxon>
        <taxon>Euphorbiaceae</taxon>
        <taxon>Crotonoideae</taxon>
        <taxon>Micrandreae</taxon>
        <taxon>Hevea</taxon>
    </lineage>
</organism>
<dbReference type="PANTHER" id="PTHR31225">
    <property type="entry name" value="OS04G0344100 PROTEIN-RELATED"/>
    <property type="match status" value="1"/>
</dbReference>
<evidence type="ECO:0000256" key="1">
    <source>
        <dbReference type="ARBA" id="ARBA00022723"/>
    </source>
</evidence>
<keyword evidence="1" id="KW-0479">Metal-binding</keyword>
<dbReference type="SUPFAM" id="SSF48576">
    <property type="entry name" value="Terpenoid synthases"/>
    <property type="match status" value="1"/>
</dbReference>
<dbReference type="InterPro" id="IPR008949">
    <property type="entry name" value="Isoprenoid_synthase_dom_sf"/>
</dbReference>
<dbReference type="EMBL" id="JAAGAX010000015">
    <property type="protein sequence ID" value="KAF2290751.1"/>
    <property type="molecule type" value="Genomic_DNA"/>
</dbReference>
<feature type="domain" description="Terpene synthase metal-binding" evidence="2">
    <location>
        <begin position="9"/>
        <end position="47"/>
    </location>
</feature>
<dbReference type="GO" id="GO:0016114">
    <property type="term" value="P:terpenoid biosynthetic process"/>
    <property type="evidence" value="ECO:0007669"/>
    <property type="project" value="InterPro"/>
</dbReference>
<dbReference type="Proteomes" id="UP000467840">
    <property type="component" value="Chromosome 2"/>
</dbReference>
<dbReference type="Gene3D" id="1.10.600.10">
    <property type="entry name" value="Farnesyl Diphosphate Synthase"/>
    <property type="match status" value="1"/>
</dbReference>
<name>A0A6A6KP60_HEVBR</name>
<accession>A0A6A6KP60</accession>
<evidence type="ECO:0000313" key="3">
    <source>
        <dbReference type="EMBL" id="KAF2290751.1"/>
    </source>
</evidence>
<dbReference type="Pfam" id="PF03936">
    <property type="entry name" value="Terpene_synth_C"/>
    <property type="match status" value="1"/>
</dbReference>